<dbReference type="CDD" id="cd18012">
    <property type="entry name" value="DEXQc_arch_SWI2_SNF2"/>
    <property type="match status" value="1"/>
</dbReference>
<dbReference type="Pfam" id="PF00271">
    <property type="entry name" value="Helicase_C"/>
    <property type="match status" value="1"/>
</dbReference>
<dbReference type="CDD" id="cd18793">
    <property type="entry name" value="SF2_C_SNF"/>
    <property type="match status" value="1"/>
</dbReference>
<keyword evidence="2" id="KW-0863">Zinc-finger</keyword>
<dbReference type="InterPro" id="IPR001650">
    <property type="entry name" value="Helicase_C-like"/>
</dbReference>
<dbReference type="Pfam" id="PF00176">
    <property type="entry name" value="SNF2-rel_dom"/>
    <property type="match status" value="1"/>
</dbReference>
<dbReference type="InterPro" id="IPR050496">
    <property type="entry name" value="SNF2_RAD54_helicase_repair"/>
</dbReference>
<dbReference type="GO" id="GO:0016787">
    <property type="term" value="F:hydrolase activity"/>
    <property type="evidence" value="ECO:0007669"/>
    <property type="project" value="UniProtKB-KW"/>
</dbReference>
<dbReference type="InterPro" id="IPR049730">
    <property type="entry name" value="SNF2/RAD54-like_C"/>
</dbReference>
<organism evidence="6">
    <name type="scientific">Bifidobacterium fermentum</name>
    <dbReference type="NCBI Taxonomy" id="3059035"/>
    <lineage>
        <taxon>Bacteria</taxon>
        <taxon>Bacillati</taxon>
        <taxon>Actinomycetota</taxon>
        <taxon>Actinomycetes</taxon>
        <taxon>Bifidobacteriales</taxon>
        <taxon>Bifidobacteriaceae</taxon>
        <taxon>Bifidobacterium</taxon>
    </lineage>
</organism>
<dbReference type="InterPro" id="IPR007527">
    <property type="entry name" value="Znf_SWIM"/>
</dbReference>
<dbReference type="Gene3D" id="3.40.50.10810">
    <property type="entry name" value="Tandem AAA-ATPase domain"/>
    <property type="match status" value="1"/>
</dbReference>
<dbReference type="GO" id="GO:0008270">
    <property type="term" value="F:zinc ion binding"/>
    <property type="evidence" value="ECO:0007669"/>
    <property type="project" value="UniProtKB-KW"/>
</dbReference>
<sequence>MTVEMTGTVPERQIRRYFGTRAYNRAYEVIASGRMHSMRSAEKNEGTPDAQLMLSAEVESTAPVVSTRVHSSVGSADYQVSASIQIPAGKIVSISCTCPAFNRMGAGCKHSAALIKQYNEHPELFLGSGVQRAPRRENVSHKGTTRILRRFMRQRDAEQSAEAKNRQIALLKEVSTVSETAGGHARSDMRKNMPEGAVRLRPSIECAARGWSLRLRILVPSHNINYVVKDIQGMIGAFRGREYFSYGQRLSFVHTIESLSPRSRDLLGIIDRALEIRKSLASERSSGYYAEHYQPKIAVISLSDSEVAELLDLFVGADETIDYAPPQELFEASGPAHVVDGDPDLGIRIVAQNDNEQNAVNHDAAFGSAAERDSGFSIRHGAVAERFIPGRASSFVIVRPVESPSRAARPIVGRDAFTAEDSLDSQGNSEGKMPSDMQDMMMNQVVIHRCSQYFVNHRELISTLCAEGDPDGLYLGEDDLESFSRTVLPFLSSPKDVGETDGPVSATNSSDASSHRGIIAELPQELLQLRTEPCVIECYLDRDDEGITCDVQARYGDESFHVFSGIGINGSKGIKRDKDAERLAVEAVRQYFPMPDGPVARIPESDDKAIYRLITEGLTILKSLGNVFATPAFDGMTDMPKPVIGVGLSMKSGLVEISPMADEIDPDEVRELLQSYRRHRRFHRLRNGSFVDMGSVDTHRLEDIADDLGIKQGAFAAGNVDLPAFEAYYLDSQVPDSAKSESFKAYVQELKVIDPTRYALPSSLQKVLRPYQAEGFRWLSAVCDKGFGGILADEMGLGKTAQLLSFLLARQSEAREVGPNLIVCPASLVYNWAAEAEKFAPGLRVMVASGTKAERHEMLARARRSVSDEGGATADEQPDVIITSYDLLRRDLDDYKALRCYCMALDEAQYVKNHATKSSRAVRTIQTLHRFALTGTPIENRLSELWSIFDFLMPGILGSYAHFRERFEMPILSGDRHVQMKLQGFIGPFILRRLKSEVLKDLPDKIENVITVKLQGEQRKLYAALEQRLRDTLTRQTDPDFTEGKLLVLAQLTKLRQVCCDPRLLFADAESGKGTSAKLDAIEDLVSTCQDAGRKMLIFSQFTSYLDLIAERLRGDSVAYDVITGATPKKKRLELVNQFNRDDTPVFLISLKAGNTGLNLTGACVVVHADPWWNAAAQNQATDRAHRIGQTQDVNVYQVVAQDTIEERILKLQHSKSDLASRFVDSASRSGQSMSSLTKDDLLSLLS</sequence>
<dbReference type="InterPro" id="IPR000330">
    <property type="entry name" value="SNF2_N"/>
</dbReference>
<dbReference type="PROSITE" id="PS51194">
    <property type="entry name" value="HELICASE_CTER"/>
    <property type="match status" value="1"/>
</dbReference>
<protein>
    <submittedName>
        <fullName evidence="6">SNF2-related protein</fullName>
    </submittedName>
</protein>
<evidence type="ECO:0000256" key="1">
    <source>
        <dbReference type="ARBA" id="ARBA00022801"/>
    </source>
</evidence>
<evidence type="ECO:0000256" key="2">
    <source>
        <dbReference type="PROSITE-ProRule" id="PRU00325"/>
    </source>
</evidence>
<dbReference type="Pfam" id="PF04434">
    <property type="entry name" value="SWIM"/>
    <property type="match status" value="1"/>
</dbReference>
<dbReference type="PROSITE" id="PS50966">
    <property type="entry name" value="ZF_SWIM"/>
    <property type="match status" value="1"/>
</dbReference>
<dbReference type="RefSeq" id="WP_369342810.1">
    <property type="nucleotide sequence ID" value="NZ_CP129675.1"/>
</dbReference>
<dbReference type="PANTHER" id="PTHR45629:SF7">
    <property type="entry name" value="DNA EXCISION REPAIR PROTEIN ERCC-6-RELATED"/>
    <property type="match status" value="1"/>
</dbReference>
<dbReference type="InterPro" id="IPR027417">
    <property type="entry name" value="P-loop_NTPase"/>
</dbReference>
<gene>
    <name evidence="7" type="ORF">QN216_01425</name>
    <name evidence="6" type="ORF">QN217_09030</name>
</gene>
<dbReference type="PROSITE" id="PS51192">
    <property type="entry name" value="HELICASE_ATP_BIND_1"/>
    <property type="match status" value="1"/>
</dbReference>
<dbReference type="PANTHER" id="PTHR45629">
    <property type="entry name" value="SNF2/RAD54 FAMILY MEMBER"/>
    <property type="match status" value="1"/>
</dbReference>
<name>A0AB39UBC4_9BIFI</name>
<dbReference type="GO" id="GO:0005524">
    <property type="term" value="F:ATP binding"/>
    <property type="evidence" value="ECO:0007669"/>
    <property type="project" value="InterPro"/>
</dbReference>
<dbReference type="InterPro" id="IPR013663">
    <property type="entry name" value="Helicase_SWF/SNF/SWI_bac"/>
</dbReference>
<evidence type="ECO:0000313" key="6">
    <source>
        <dbReference type="EMBL" id="XDS46261.1"/>
    </source>
</evidence>
<dbReference type="SUPFAM" id="SSF52540">
    <property type="entry name" value="P-loop containing nucleoside triphosphate hydrolases"/>
    <property type="match status" value="2"/>
</dbReference>
<dbReference type="AlphaFoldDB" id="A0AB39UBC4"/>
<dbReference type="Pfam" id="PF08455">
    <property type="entry name" value="SNF2_assoc"/>
    <property type="match status" value="1"/>
</dbReference>
<dbReference type="EMBL" id="CP129682">
    <property type="protein sequence ID" value="XDS48959.1"/>
    <property type="molecule type" value="Genomic_DNA"/>
</dbReference>
<feature type="domain" description="Helicase C-terminal" evidence="5">
    <location>
        <begin position="1081"/>
        <end position="1235"/>
    </location>
</feature>
<accession>A0AB39UBC4</accession>
<keyword evidence="2" id="KW-0862">Zinc</keyword>
<proteinExistence type="predicted"/>
<keyword evidence="1" id="KW-0378">Hydrolase</keyword>
<evidence type="ECO:0000259" key="4">
    <source>
        <dbReference type="PROSITE" id="PS51192"/>
    </source>
</evidence>
<evidence type="ECO:0000313" key="7">
    <source>
        <dbReference type="EMBL" id="XDS48959.1"/>
    </source>
</evidence>
<feature type="domain" description="SWIM-type" evidence="3">
    <location>
        <begin position="78"/>
        <end position="119"/>
    </location>
</feature>
<dbReference type="InterPro" id="IPR014001">
    <property type="entry name" value="Helicase_ATP-bd"/>
</dbReference>
<dbReference type="Gene3D" id="3.40.50.300">
    <property type="entry name" value="P-loop containing nucleotide triphosphate hydrolases"/>
    <property type="match status" value="1"/>
</dbReference>
<evidence type="ECO:0000259" key="3">
    <source>
        <dbReference type="PROSITE" id="PS50966"/>
    </source>
</evidence>
<evidence type="ECO:0000259" key="5">
    <source>
        <dbReference type="PROSITE" id="PS51194"/>
    </source>
</evidence>
<keyword evidence="2" id="KW-0479">Metal-binding</keyword>
<dbReference type="EMBL" id="CP129675">
    <property type="protein sequence ID" value="XDS46261.1"/>
    <property type="molecule type" value="Genomic_DNA"/>
</dbReference>
<dbReference type="SMART" id="SM00487">
    <property type="entry name" value="DEXDc"/>
    <property type="match status" value="1"/>
</dbReference>
<dbReference type="SMART" id="SM00490">
    <property type="entry name" value="HELICc"/>
    <property type="match status" value="1"/>
</dbReference>
<dbReference type="InterPro" id="IPR038718">
    <property type="entry name" value="SNF2-like_sf"/>
</dbReference>
<reference evidence="6" key="1">
    <citation type="submission" date="2023-07" db="EMBL/GenBank/DDBJ databases">
        <title>Bifidobacterium aquikefiriaerophilum sp. nov. and Bifidobacterium eccum sp. nov., isolated from water kefir.</title>
        <authorList>
            <person name="Breselge S."/>
            <person name="Bellassi P."/>
            <person name="Barcenilla C."/>
            <person name="Alvarez-Ordonez A."/>
            <person name="Morelli L."/>
            <person name="Cotter P.D."/>
        </authorList>
    </citation>
    <scope>NUCLEOTIDE SEQUENCE</scope>
    <source>
        <strain evidence="7">WK013_4_14</strain>
        <strain evidence="6">WK048_4_13</strain>
    </source>
</reference>
<dbReference type="GO" id="GO:0015616">
    <property type="term" value="F:DNA translocase activity"/>
    <property type="evidence" value="ECO:0007669"/>
    <property type="project" value="TreeGrafter"/>
</dbReference>
<feature type="domain" description="Helicase ATP-binding" evidence="4">
    <location>
        <begin position="780"/>
        <end position="955"/>
    </location>
</feature>